<reference evidence="2 3" key="1">
    <citation type="journal article" date="2024" name="Nat. Commun.">
        <title>Phylogenomics reveals the evolutionary origins of lichenization in chlorophyte algae.</title>
        <authorList>
            <person name="Puginier C."/>
            <person name="Libourel C."/>
            <person name="Otte J."/>
            <person name="Skaloud P."/>
            <person name="Haon M."/>
            <person name="Grisel S."/>
            <person name="Petersen M."/>
            <person name="Berrin J.G."/>
            <person name="Delaux P.M."/>
            <person name="Dal Grande F."/>
            <person name="Keller J."/>
        </authorList>
    </citation>
    <scope>NUCLEOTIDE SEQUENCE [LARGE SCALE GENOMIC DNA]</scope>
    <source>
        <strain evidence="2 3">SAG 2043</strain>
    </source>
</reference>
<dbReference type="Proteomes" id="UP001489004">
    <property type="component" value="Unassembled WGS sequence"/>
</dbReference>
<organism evidence="2 3">
    <name type="scientific">[Myrmecia] bisecta</name>
    <dbReference type="NCBI Taxonomy" id="41462"/>
    <lineage>
        <taxon>Eukaryota</taxon>
        <taxon>Viridiplantae</taxon>
        <taxon>Chlorophyta</taxon>
        <taxon>core chlorophytes</taxon>
        <taxon>Trebouxiophyceae</taxon>
        <taxon>Trebouxiales</taxon>
        <taxon>Trebouxiaceae</taxon>
        <taxon>Myrmecia</taxon>
    </lineage>
</organism>
<evidence type="ECO:0000259" key="1">
    <source>
        <dbReference type="Pfam" id="PF00498"/>
    </source>
</evidence>
<evidence type="ECO:0000313" key="2">
    <source>
        <dbReference type="EMBL" id="KAK9829447.1"/>
    </source>
</evidence>
<evidence type="ECO:0000313" key="3">
    <source>
        <dbReference type="Proteomes" id="UP001489004"/>
    </source>
</evidence>
<dbReference type="InterPro" id="IPR008984">
    <property type="entry name" value="SMAD_FHA_dom_sf"/>
</dbReference>
<gene>
    <name evidence="2" type="ORF">WJX72_005923</name>
</gene>
<dbReference type="EMBL" id="JALJOR010000001">
    <property type="protein sequence ID" value="KAK9829447.1"/>
    <property type="molecule type" value="Genomic_DNA"/>
</dbReference>
<keyword evidence="3" id="KW-1185">Reference proteome</keyword>
<name>A0AAW1R6R1_9CHLO</name>
<proteinExistence type="predicted"/>
<sequence length="165" mass="18116">MSVLSSTATMSLAAKGCTPFTRPRCRPSLATRAPLRVVSETVWQLAPRTPKHESASPGKYIELVSPKICHKSTFTLSTTGPSQAKSEFPISGVHVEFECRDPPVGARGPDAVDELYIKDVDSKVNLLIDGKELEKGRQYKLRTGALLQFGQDGTFQVQRDMRCHA</sequence>
<dbReference type="InterPro" id="IPR000253">
    <property type="entry name" value="FHA_dom"/>
</dbReference>
<dbReference type="Gene3D" id="2.60.200.20">
    <property type="match status" value="1"/>
</dbReference>
<protein>
    <recommendedName>
        <fullName evidence="1">FHA domain-containing protein</fullName>
    </recommendedName>
</protein>
<dbReference type="Pfam" id="PF00498">
    <property type="entry name" value="FHA"/>
    <property type="match status" value="1"/>
</dbReference>
<accession>A0AAW1R6R1</accession>
<feature type="domain" description="FHA" evidence="1">
    <location>
        <begin position="90"/>
        <end position="150"/>
    </location>
</feature>
<comment type="caution">
    <text evidence="2">The sequence shown here is derived from an EMBL/GenBank/DDBJ whole genome shotgun (WGS) entry which is preliminary data.</text>
</comment>
<dbReference type="SUPFAM" id="SSF49879">
    <property type="entry name" value="SMAD/FHA domain"/>
    <property type="match status" value="1"/>
</dbReference>
<dbReference type="AlphaFoldDB" id="A0AAW1R6R1"/>